<dbReference type="InterPro" id="IPR011600">
    <property type="entry name" value="Pept_C14_caspase"/>
</dbReference>
<dbReference type="Pfam" id="PF00656">
    <property type="entry name" value="Peptidase_C14"/>
    <property type="match status" value="3"/>
</dbReference>
<dbReference type="InterPro" id="IPR002398">
    <property type="entry name" value="Pept_C14"/>
</dbReference>
<feature type="domain" description="Caspase family p20" evidence="4">
    <location>
        <begin position="46"/>
        <end position="164"/>
    </location>
</feature>
<evidence type="ECO:0000256" key="1">
    <source>
        <dbReference type="ARBA" id="ARBA00010134"/>
    </source>
</evidence>
<dbReference type="Proteomes" id="UP001652680">
    <property type="component" value="Unassembled WGS sequence"/>
</dbReference>
<dbReference type="InterPro" id="IPR029030">
    <property type="entry name" value="Caspase-like_dom_sf"/>
</dbReference>
<dbReference type="SUPFAM" id="SSF52129">
    <property type="entry name" value="Caspase-like"/>
    <property type="match status" value="3"/>
</dbReference>
<evidence type="ECO:0000313" key="5">
    <source>
        <dbReference type="EnsemblMetazoa" id="XP_044313701.1"/>
    </source>
</evidence>
<proteinExistence type="inferred from homology"/>
<evidence type="ECO:0000259" key="4">
    <source>
        <dbReference type="PROSITE" id="PS50208"/>
    </source>
</evidence>
<reference evidence="6" key="1">
    <citation type="journal article" date="2021" name="Elife">
        <title>Highly contiguous assemblies of 101 drosophilid genomes.</title>
        <authorList>
            <person name="Kim B.Y."/>
            <person name="Wang J.R."/>
            <person name="Miller D.E."/>
            <person name="Barmina O."/>
            <person name="Delaney E."/>
            <person name="Thompson A."/>
            <person name="Comeault A.A."/>
            <person name="Peede D."/>
            <person name="D'Agostino E.R."/>
            <person name="Pelaez J."/>
            <person name="Aguilar J.M."/>
            <person name="Haji D."/>
            <person name="Matsunaga T."/>
            <person name="Armstrong E.E."/>
            <person name="Zych M."/>
            <person name="Ogawa Y."/>
            <person name="Stamenkovic-Radak M."/>
            <person name="Jelic M."/>
            <person name="Veselinovic M.S."/>
            <person name="Tanaskovic M."/>
            <person name="Eric P."/>
            <person name="Gao J.J."/>
            <person name="Katoh T.K."/>
            <person name="Toda M.J."/>
            <person name="Watabe H."/>
            <person name="Watada M."/>
            <person name="Davis J.S."/>
            <person name="Moyle L.C."/>
            <person name="Manoli G."/>
            <person name="Bertolini E."/>
            <person name="Kostal V."/>
            <person name="Hawley R.S."/>
            <person name="Takahashi A."/>
            <person name="Jones C.D."/>
            <person name="Price D.K."/>
            <person name="Whiteman N."/>
            <person name="Kopp A."/>
            <person name="Matute D.R."/>
            <person name="Petrov D.A."/>
        </authorList>
    </citation>
    <scope>NUCLEOTIDE SEQUENCE [LARGE SCALE GENOMIC DNA]</scope>
</reference>
<feature type="domain" description="Caspase family p10" evidence="3">
    <location>
        <begin position="682"/>
        <end position="762"/>
    </location>
</feature>
<feature type="domain" description="Caspase family p20" evidence="4">
    <location>
        <begin position="320"/>
        <end position="424"/>
    </location>
</feature>
<dbReference type="PRINTS" id="PR00376">
    <property type="entry name" value="IL1BCENZYME"/>
</dbReference>
<dbReference type="InterPro" id="IPR002138">
    <property type="entry name" value="Pept_C14_p10"/>
</dbReference>
<organism evidence="5 6">
    <name type="scientific">Drosophila rhopaloa</name>
    <name type="common">Fruit fly</name>
    <dbReference type="NCBI Taxonomy" id="1041015"/>
    <lineage>
        <taxon>Eukaryota</taxon>
        <taxon>Metazoa</taxon>
        <taxon>Ecdysozoa</taxon>
        <taxon>Arthropoda</taxon>
        <taxon>Hexapoda</taxon>
        <taxon>Insecta</taxon>
        <taxon>Pterygota</taxon>
        <taxon>Neoptera</taxon>
        <taxon>Endopterygota</taxon>
        <taxon>Diptera</taxon>
        <taxon>Brachycera</taxon>
        <taxon>Muscomorpha</taxon>
        <taxon>Ephydroidea</taxon>
        <taxon>Drosophilidae</taxon>
        <taxon>Drosophila</taxon>
        <taxon>Sophophora</taxon>
    </lineage>
</organism>
<sequence>MANWRPLENDHQKINNLYEENLQRKEQGSDAQGYLKPADGDLKPPAVYILNHEEFPGKPRKGSANDVEALTKTFKKLKCKVEVVPNPTRAIVHDKLKNLTKKKFDHPSGLVIVILSHGSRREQIQTCDNKSYNLDDDVLFPLFDNESLSGKPKILIVQACKGSWRASMESDSKKNQKNNEPYIKCYSSSEGFLSYRNESNGSIFIQTLCDKINQDGMKKDFRSIIEDVKVSVQKLSISQGWITTCIAITYFFKSLQELRDEMNTPAQDTNPAERFQTISEDIQCDAQGCLPLESGFNPQQQLLPPYVCILNHEVFPDQRRLGSSQDVRALCKTFSSLQCQIEVVCNPTLAMVNDTIRKLVLKRFDRLSGLVIVMLSYGLEQERIRTCDDEGYDLDVDVLFPLLENETLSGKPKILITQAGQGNGRPPFSKKIPSPYIKCFSSSGGFMSYRRVEEGSIFIQALCEVMDQDGLTKDFRLIIYDVNARVEEIAESLGLMQVPSILSTLRKPFCFGDFVQYANARIPRTSPSATIQKTSTIPGISITDLQPPLVYIFNHEIFKNTVKNRSGSSKDVDALRSTFENLNCEVHEVPNPTLAMIQGTFKKLEVENLKLRSAVVIAILSHGNRNELIEACDDTNYYLDDDVLFPLLRNDTLRGKPKILIVQACKGILEADSNRISCNPRDFIICYGTTEGFEAYRHPFFGSPFIQTLCQHMDKDGKTKDFQKIMQAVNQSVTEEAPDKYKKEMIPSYTSTFGTKKFYFWHNIYIDQDGQQ</sequence>
<accession>A0ABM5J4E2</accession>
<keyword evidence="6" id="KW-1185">Reference proteome</keyword>
<reference evidence="5" key="2">
    <citation type="submission" date="2025-05" db="UniProtKB">
        <authorList>
            <consortium name="EnsemblMetazoa"/>
        </authorList>
    </citation>
    <scope>IDENTIFICATION</scope>
</reference>
<dbReference type="RefSeq" id="XP_044313701.1">
    <property type="nucleotide sequence ID" value="XM_044457766.1"/>
</dbReference>
<comment type="similarity">
    <text evidence="1 2">Belongs to the peptidase C14A family.</text>
</comment>
<evidence type="ECO:0000259" key="3">
    <source>
        <dbReference type="PROSITE" id="PS50207"/>
    </source>
</evidence>
<protein>
    <recommendedName>
        <fullName evidence="7">Caspase-3</fullName>
    </recommendedName>
</protein>
<feature type="domain" description="Caspase family p10" evidence="3">
    <location>
        <begin position="172"/>
        <end position="240"/>
    </location>
</feature>
<dbReference type="GeneID" id="108049260"/>
<dbReference type="PANTHER" id="PTHR10454:SF232">
    <property type="entry name" value="AT03047P-RELATED"/>
    <property type="match status" value="1"/>
</dbReference>
<evidence type="ECO:0000256" key="2">
    <source>
        <dbReference type="RuleBase" id="RU003971"/>
    </source>
</evidence>
<dbReference type="PANTHER" id="PTHR10454">
    <property type="entry name" value="CASPASE"/>
    <property type="match status" value="1"/>
</dbReference>
<dbReference type="InterPro" id="IPR001309">
    <property type="entry name" value="Pept_C14_p20"/>
</dbReference>
<dbReference type="Gene3D" id="3.40.50.1460">
    <property type="match status" value="3"/>
</dbReference>
<dbReference type="PROSITE" id="PS50207">
    <property type="entry name" value="CASPASE_P10"/>
    <property type="match status" value="3"/>
</dbReference>
<name>A0ABM5J4E2_DRORH</name>
<dbReference type="SMART" id="SM00115">
    <property type="entry name" value="CASc"/>
    <property type="match status" value="3"/>
</dbReference>
<dbReference type="InterPro" id="IPR015917">
    <property type="entry name" value="Pept_C14A"/>
</dbReference>
<dbReference type="PROSITE" id="PS50208">
    <property type="entry name" value="CASPASE_P20"/>
    <property type="match status" value="3"/>
</dbReference>
<feature type="domain" description="Caspase family p10" evidence="3">
    <location>
        <begin position="436"/>
        <end position="513"/>
    </location>
</feature>
<evidence type="ECO:0000313" key="6">
    <source>
        <dbReference type="Proteomes" id="UP001652680"/>
    </source>
</evidence>
<evidence type="ECO:0008006" key="7">
    <source>
        <dbReference type="Google" id="ProtNLM"/>
    </source>
</evidence>
<feature type="domain" description="Caspase family p20" evidence="4">
    <location>
        <begin position="549"/>
        <end position="667"/>
    </location>
</feature>
<dbReference type="EnsemblMetazoa" id="XM_044457766.1">
    <property type="protein sequence ID" value="XP_044313701.1"/>
    <property type="gene ID" value="LOC108049260"/>
</dbReference>